<evidence type="ECO:0000259" key="1">
    <source>
        <dbReference type="PROSITE" id="PS50925"/>
    </source>
</evidence>
<dbReference type="PROSITE" id="PS50925">
    <property type="entry name" value="BLUF"/>
    <property type="match status" value="1"/>
</dbReference>
<dbReference type="Gene3D" id="3.30.70.100">
    <property type="match status" value="1"/>
</dbReference>
<comment type="caution">
    <text evidence="2">The sequence shown here is derived from an EMBL/GenBank/DDBJ whole genome shotgun (WGS) entry which is preliminary data.</text>
</comment>
<evidence type="ECO:0000313" key="3">
    <source>
        <dbReference type="Proteomes" id="UP000586093"/>
    </source>
</evidence>
<dbReference type="Proteomes" id="UP000586093">
    <property type="component" value="Unassembled WGS sequence"/>
</dbReference>
<dbReference type="RefSeq" id="WP_182665423.1">
    <property type="nucleotide sequence ID" value="NZ_JACIVI010000005.1"/>
</dbReference>
<reference evidence="2 3" key="1">
    <citation type="submission" date="2020-08" db="EMBL/GenBank/DDBJ databases">
        <title>Aquariorum lacteus gen. nov., sp. nov., a new member of the family Comamonadaceae, isolated from freshwater aquarium.</title>
        <authorList>
            <person name="Chun S.-J."/>
        </authorList>
    </citation>
    <scope>NUCLEOTIDE SEQUENCE [LARGE SCALE GENOMIC DNA]</scope>
    <source>
        <strain evidence="2 3">SJAQ100</strain>
    </source>
</reference>
<dbReference type="InterPro" id="IPR036046">
    <property type="entry name" value="Acylphosphatase-like_dom_sf"/>
</dbReference>
<name>A0A839HLX0_9BURK</name>
<dbReference type="SMART" id="SM01034">
    <property type="entry name" value="BLUF"/>
    <property type="match status" value="1"/>
</dbReference>
<dbReference type="EMBL" id="JACIVI010000005">
    <property type="protein sequence ID" value="MBB1162976.1"/>
    <property type="molecule type" value="Genomic_DNA"/>
</dbReference>
<organism evidence="2 3">
    <name type="scientific">Aquariibacter albus</name>
    <dbReference type="NCBI Taxonomy" id="2759899"/>
    <lineage>
        <taxon>Bacteria</taxon>
        <taxon>Pseudomonadati</taxon>
        <taxon>Pseudomonadota</taxon>
        <taxon>Betaproteobacteria</taxon>
        <taxon>Burkholderiales</taxon>
        <taxon>Sphaerotilaceae</taxon>
        <taxon>Aquariibacter</taxon>
    </lineage>
</organism>
<feature type="domain" description="BLUF" evidence="1">
    <location>
        <begin position="2"/>
        <end position="93"/>
    </location>
</feature>
<sequence length="125" mass="14577">MLERLVYESRATGDFGTLHLFHLLTHSQGRNERLQITGHLLYLNGRFTQCIEGPGDRVETLWQALQRDPRHDQIELLMRRPVTERVFSEWSMAFSTHASYYVHGMRGFFPLDDEERSPLIALCSA</sequence>
<dbReference type="GO" id="GO:0009882">
    <property type="term" value="F:blue light photoreceptor activity"/>
    <property type="evidence" value="ECO:0007669"/>
    <property type="project" value="InterPro"/>
</dbReference>
<dbReference type="Pfam" id="PF04940">
    <property type="entry name" value="BLUF"/>
    <property type="match status" value="1"/>
</dbReference>
<dbReference type="SUPFAM" id="SSF54975">
    <property type="entry name" value="Acylphosphatase/BLUF domain-like"/>
    <property type="match status" value="1"/>
</dbReference>
<evidence type="ECO:0000313" key="2">
    <source>
        <dbReference type="EMBL" id="MBB1162976.1"/>
    </source>
</evidence>
<protein>
    <submittedName>
        <fullName evidence="2">BLUF domain-containing protein</fullName>
    </submittedName>
</protein>
<dbReference type="AlphaFoldDB" id="A0A839HLX0"/>
<keyword evidence="3" id="KW-1185">Reference proteome</keyword>
<gene>
    <name evidence="2" type="ORF">H4F90_13405</name>
</gene>
<dbReference type="GO" id="GO:0071949">
    <property type="term" value="F:FAD binding"/>
    <property type="evidence" value="ECO:0007669"/>
    <property type="project" value="InterPro"/>
</dbReference>
<accession>A0A839HLX0</accession>
<proteinExistence type="predicted"/>
<dbReference type="InterPro" id="IPR007024">
    <property type="entry name" value="BLUF_domain"/>
</dbReference>